<name>A0A7Y9S1F0_9ACTN</name>
<evidence type="ECO:0000256" key="10">
    <source>
        <dbReference type="SAM" id="Phobius"/>
    </source>
</evidence>
<evidence type="ECO:0000256" key="9">
    <source>
        <dbReference type="SAM" id="MobiDB-lite"/>
    </source>
</evidence>
<dbReference type="PANTHER" id="PTHR30329">
    <property type="entry name" value="STATOR ELEMENT OF FLAGELLAR MOTOR COMPLEX"/>
    <property type="match status" value="1"/>
</dbReference>
<organism evidence="12 13">
    <name type="scientific">Nocardioides daedukensis</name>
    <dbReference type="NCBI Taxonomy" id="634462"/>
    <lineage>
        <taxon>Bacteria</taxon>
        <taxon>Bacillati</taxon>
        <taxon>Actinomycetota</taxon>
        <taxon>Actinomycetes</taxon>
        <taxon>Propionibacteriales</taxon>
        <taxon>Nocardioidaceae</taxon>
        <taxon>Nocardioides</taxon>
    </lineage>
</organism>
<dbReference type="PANTHER" id="PTHR30329:SF20">
    <property type="entry name" value="EXPORTED PROTEIN"/>
    <property type="match status" value="1"/>
</dbReference>
<comment type="similarity">
    <text evidence="2">Belongs to the MotB family.</text>
</comment>
<evidence type="ECO:0000256" key="5">
    <source>
        <dbReference type="ARBA" id="ARBA00022989"/>
    </source>
</evidence>
<keyword evidence="4 10" id="KW-0812">Transmembrane</keyword>
<reference evidence="12 13" key="1">
    <citation type="submission" date="2020-07" db="EMBL/GenBank/DDBJ databases">
        <title>Sequencing the genomes of 1000 actinobacteria strains.</title>
        <authorList>
            <person name="Klenk H.-P."/>
        </authorList>
    </citation>
    <scope>NUCLEOTIDE SEQUENCE [LARGE SCALE GENOMIC DNA]</scope>
    <source>
        <strain evidence="12 13">DSM 23819</strain>
    </source>
</reference>
<accession>A0A7Y9S1F0</accession>
<dbReference type="CDD" id="cd07185">
    <property type="entry name" value="OmpA_C-like"/>
    <property type="match status" value="1"/>
</dbReference>
<dbReference type="InterPro" id="IPR006665">
    <property type="entry name" value="OmpA-like"/>
</dbReference>
<keyword evidence="6 7" id="KW-0472">Membrane</keyword>
<dbReference type="RefSeq" id="WP_179501861.1">
    <property type="nucleotide sequence ID" value="NZ_JACCAA010000001.1"/>
</dbReference>
<feature type="coiled-coil region" evidence="8">
    <location>
        <begin position="116"/>
        <end position="143"/>
    </location>
</feature>
<dbReference type="Gene3D" id="3.30.1330.60">
    <property type="entry name" value="OmpA-like domain"/>
    <property type="match status" value="1"/>
</dbReference>
<evidence type="ECO:0000256" key="1">
    <source>
        <dbReference type="ARBA" id="ARBA00004162"/>
    </source>
</evidence>
<dbReference type="InterPro" id="IPR036737">
    <property type="entry name" value="OmpA-like_sf"/>
</dbReference>
<comment type="caution">
    <text evidence="12">The sequence shown here is derived from an EMBL/GenBank/DDBJ whole genome shotgun (WGS) entry which is preliminary data.</text>
</comment>
<evidence type="ECO:0000256" key="8">
    <source>
        <dbReference type="SAM" id="Coils"/>
    </source>
</evidence>
<evidence type="ECO:0000256" key="3">
    <source>
        <dbReference type="ARBA" id="ARBA00022475"/>
    </source>
</evidence>
<evidence type="ECO:0000313" key="12">
    <source>
        <dbReference type="EMBL" id="NYG58727.1"/>
    </source>
</evidence>
<feature type="region of interest" description="Disordered" evidence="9">
    <location>
        <begin position="281"/>
        <end position="301"/>
    </location>
</feature>
<keyword evidence="8" id="KW-0175">Coiled coil</keyword>
<dbReference type="Proteomes" id="UP000540656">
    <property type="component" value="Unassembled WGS sequence"/>
</dbReference>
<feature type="transmembrane region" description="Helical" evidence="10">
    <location>
        <begin position="20"/>
        <end position="39"/>
    </location>
</feature>
<evidence type="ECO:0000259" key="11">
    <source>
        <dbReference type="PROSITE" id="PS51123"/>
    </source>
</evidence>
<evidence type="ECO:0000256" key="2">
    <source>
        <dbReference type="ARBA" id="ARBA00008914"/>
    </source>
</evidence>
<gene>
    <name evidence="12" type="ORF">BJ980_001650</name>
</gene>
<evidence type="ECO:0000256" key="4">
    <source>
        <dbReference type="ARBA" id="ARBA00022692"/>
    </source>
</evidence>
<evidence type="ECO:0000256" key="6">
    <source>
        <dbReference type="ARBA" id="ARBA00023136"/>
    </source>
</evidence>
<dbReference type="EMBL" id="JACCAA010000001">
    <property type="protein sequence ID" value="NYG58727.1"/>
    <property type="molecule type" value="Genomic_DNA"/>
</dbReference>
<dbReference type="PROSITE" id="PS51123">
    <property type="entry name" value="OMPA_2"/>
    <property type="match status" value="1"/>
</dbReference>
<keyword evidence="5 10" id="KW-1133">Transmembrane helix</keyword>
<dbReference type="AlphaFoldDB" id="A0A7Y9S1F0"/>
<sequence>MARKRRVIEEEHENHERWLVSYADMITVLMALFIVLFAMSQVDDTKYQELKESLRSGFGQSGAMMHEKASVLDGQGSTALDPIVPDDDLSQLSPEQVKLVDRAVTRKETLAQQRRAADAENEADRFEEVLARLRTALAAHNLEDDVRATIDDRGLVVSMVSRHVVFHSDLATLTRRGQLVIDTLSPVLADLPDALQIDGHTNQARGKPKHYASDWDLASARAITVLRRLSEQGGISAERLSATSYGMERPLIDPKKSGSQQVNKRVDIVVLTSLPPESRELLSEHGFGAAQASGENAGESS</sequence>
<dbReference type="SUPFAM" id="SSF103088">
    <property type="entry name" value="OmpA-like"/>
    <property type="match status" value="1"/>
</dbReference>
<dbReference type="InterPro" id="IPR025713">
    <property type="entry name" value="MotB-like_N_dom"/>
</dbReference>
<dbReference type="Pfam" id="PF00691">
    <property type="entry name" value="OmpA"/>
    <property type="match status" value="1"/>
</dbReference>
<dbReference type="InterPro" id="IPR050330">
    <property type="entry name" value="Bact_OuterMem_StrucFunc"/>
</dbReference>
<proteinExistence type="inferred from homology"/>
<evidence type="ECO:0000256" key="7">
    <source>
        <dbReference type="PROSITE-ProRule" id="PRU00473"/>
    </source>
</evidence>
<comment type="subcellular location">
    <subcellularLocation>
        <location evidence="1">Cell membrane</location>
        <topology evidence="1">Single-pass membrane protein</topology>
    </subcellularLocation>
</comment>
<keyword evidence="13" id="KW-1185">Reference proteome</keyword>
<evidence type="ECO:0000313" key="13">
    <source>
        <dbReference type="Proteomes" id="UP000540656"/>
    </source>
</evidence>
<keyword evidence="3" id="KW-1003">Cell membrane</keyword>
<feature type="domain" description="OmpA-like" evidence="11">
    <location>
        <begin position="153"/>
        <end position="274"/>
    </location>
</feature>
<dbReference type="GO" id="GO:0005886">
    <property type="term" value="C:plasma membrane"/>
    <property type="evidence" value="ECO:0007669"/>
    <property type="project" value="UniProtKB-SubCell"/>
</dbReference>
<dbReference type="Pfam" id="PF13677">
    <property type="entry name" value="MotB_plug"/>
    <property type="match status" value="1"/>
</dbReference>
<protein>
    <submittedName>
        <fullName evidence="12">Chemotaxis protein MotB</fullName>
    </submittedName>
</protein>